<sequence length="240" mass="25265">MGLCHPAAPAVSDGAQQEDNGHGSDTDAAVTLSDTLSAATPFASPRGEVQAELSGFSGAMAPGAPDEATPGFTPPPSPHSLTAAPSRCPGRMLARRAQCPASEARCCELPPAPLSWQDVRYGKRLQRSLLPFSASFTPSLRAFTATLPTEQPQPGRVCAVGGAASVEAIARSQRRAEFLGRAAAFQRGDWLQLLQSARRVSRPAHDTPTLPPDGVAERKRHQAWRKCGKLLVLGSEIGGR</sequence>
<evidence type="ECO:0000256" key="1">
    <source>
        <dbReference type="SAM" id="MobiDB-lite"/>
    </source>
</evidence>
<evidence type="ECO:0000313" key="2">
    <source>
        <dbReference type="EMBL" id="OLP82753.1"/>
    </source>
</evidence>
<reference evidence="2 3" key="1">
    <citation type="submission" date="2016-02" db="EMBL/GenBank/DDBJ databases">
        <title>Genome analysis of coral dinoflagellate symbionts highlights evolutionary adaptations to a symbiotic lifestyle.</title>
        <authorList>
            <person name="Aranda M."/>
            <person name="Li Y."/>
            <person name="Liew Y.J."/>
            <person name="Baumgarten S."/>
            <person name="Simakov O."/>
            <person name="Wilson M."/>
            <person name="Piel J."/>
            <person name="Ashoor H."/>
            <person name="Bougouffa S."/>
            <person name="Bajic V.B."/>
            <person name="Ryu T."/>
            <person name="Ravasi T."/>
            <person name="Bayer T."/>
            <person name="Micklem G."/>
            <person name="Kim H."/>
            <person name="Bhak J."/>
            <person name="Lajeunesse T.C."/>
            <person name="Voolstra C.R."/>
        </authorList>
    </citation>
    <scope>NUCLEOTIDE SEQUENCE [LARGE SCALE GENOMIC DNA]</scope>
    <source>
        <strain evidence="2 3">CCMP2467</strain>
    </source>
</reference>
<accession>A0A1Q9CIK3</accession>
<dbReference type="Proteomes" id="UP000186817">
    <property type="component" value="Unassembled WGS sequence"/>
</dbReference>
<protein>
    <submittedName>
        <fullName evidence="2">Uncharacterized protein</fullName>
    </submittedName>
</protein>
<evidence type="ECO:0000313" key="3">
    <source>
        <dbReference type="Proteomes" id="UP000186817"/>
    </source>
</evidence>
<organism evidence="2 3">
    <name type="scientific">Symbiodinium microadriaticum</name>
    <name type="common">Dinoflagellate</name>
    <name type="synonym">Zooxanthella microadriatica</name>
    <dbReference type="NCBI Taxonomy" id="2951"/>
    <lineage>
        <taxon>Eukaryota</taxon>
        <taxon>Sar</taxon>
        <taxon>Alveolata</taxon>
        <taxon>Dinophyceae</taxon>
        <taxon>Suessiales</taxon>
        <taxon>Symbiodiniaceae</taxon>
        <taxon>Symbiodinium</taxon>
    </lineage>
</organism>
<dbReference type="OrthoDB" id="409902at2759"/>
<comment type="caution">
    <text evidence="2">The sequence shown here is derived from an EMBL/GenBank/DDBJ whole genome shotgun (WGS) entry which is preliminary data.</text>
</comment>
<keyword evidence="3" id="KW-1185">Reference proteome</keyword>
<proteinExistence type="predicted"/>
<dbReference type="EMBL" id="LSRX01001170">
    <property type="protein sequence ID" value="OLP82753.1"/>
    <property type="molecule type" value="Genomic_DNA"/>
</dbReference>
<feature type="region of interest" description="Disordered" evidence="1">
    <location>
        <begin position="56"/>
        <end position="86"/>
    </location>
</feature>
<feature type="region of interest" description="Disordered" evidence="1">
    <location>
        <begin position="1"/>
        <end position="28"/>
    </location>
</feature>
<gene>
    <name evidence="2" type="ORF">AK812_SmicGene36564</name>
</gene>
<dbReference type="AlphaFoldDB" id="A0A1Q9CIK3"/>
<name>A0A1Q9CIK3_SYMMI</name>